<keyword evidence="2" id="KW-1185">Reference proteome</keyword>
<gene>
    <name evidence="1" type="ORF">JTE90_001321</name>
</gene>
<accession>A0AAV6U2N9</accession>
<proteinExistence type="predicted"/>
<protein>
    <submittedName>
        <fullName evidence="1">Uncharacterized protein</fullName>
    </submittedName>
</protein>
<reference evidence="1 2" key="1">
    <citation type="journal article" date="2022" name="Nat. Ecol. Evol.">
        <title>A masculinizing supergene underlies an exaggerated male reproductive morph in a spider.</title>
        <authorList>
            <person name="Hendrickx F."/>
            <person name="De Corte Z."/>
            <person name="Sonet G."/>
            <person name="Van Belleghem S.M."/>
            <person name="Kostlbacher S."/>
            <person name="Vangestel C."/>
        </authorList>
    </citation>
    <scope>NUCLEOTIDE SEQUENCE [LARGE SCALE GENOMIC DNA]</scope>
    <source>
        <strain evidence="1">W744_W776</strain>
    </source>
</reference>
<dbReference type="EMBL" id="JAFNEN010000705">
    <property type="protein sequence ID" value="KAG8178285.1"/>
    <property type="molecule type" value="Genomic_DNA"/>
</dbReference>
<name>A0AAV6U2N9_9ARAC</name>
<organism evidence="1 2">
    <name type="scientific">Oedothorax gibbosus</name>
    <dbReference type="NCBI Taxonomy" id="931172"/>
    <lineage>
        <taxon>Eukaryota</taxon>
        <taxon>Metazoa</taxon>
        <taxon>Ecdysozoa</taxon>
        <taxon>Arthropoda</taxon>
        <taxon>Chelicerata</taxon>
        <taxon>Arachnida</taxon>
        <taxon>Araneae</taxon>
        <taxon>Araneomorphae</taxon>
        <taxon>Entelegynae</taxon>
        <taxon>Araneoidea</taxon>
        <taxon>Linyphiidae</taxon>
        <taxon>Erigoninae</taxon>
        <taxon>Oedothorax</taxon>
    </lineage>
</organism>
<evidence type="ECO:0000313" key="1">
    <source>
        <dbReference type="EMBL" id="KAG8178285.1"/>
    </source>
</evidence>
<comment type="caution">
    <text evidence="1">The sequence shown here is derived from an EMBL/GenBank/DDBJ whole genome shotgun (WGS) entry which is preliminary data.</text>
</comment>
<dbReference type="AlphaFoldDB" id="A0AAV6U2N9"/>
<evidence type="ECO:0000313" key="2">
    <source>
        <dbReference type="Proteomes" id="UP000827092"/>
    </source>
</evidence>
<dbReference type="Proteomes" id="UP000827092">
    <property type="component" value="Unassembled WGS sequence"/>
</dbReference>
<sequence>MQRKLARGVPSSKEVNNRPHWKCASRKRLQRGKQNTVLPFGPLQRVEMFGIRGWSGGDSVLLRPLD</sequence>